<dbReference type="GO" id="GO:0006260">
    <property type="term" value="P:DNA replication"/>
    <property type="evidence" value="ECO:0007669"/>
    <property type="project" value="InterPro"/>
</dbReference>
<evidence type="ECO:0000256" key="1">
    <source>
        <dbReference type="ARBA" id="ARBA00004123"/>
    </source>
</evidence>
<dbReference type="SUPFAM" id="SSF50249">
    <property type="entry name" value="Nucleic acid-binding proteins"/>
    <property type="match status" value="1"/>
</dbReference>
<dbReference type="KEGG" id="rsx:RhiXN_01004"/>
<dbReference type="GO" id="GO:0006284">
    <property type="term" value="P:base-excision repair"/>
    <property type="evidence" value="ECO:0007669"/>
    <property type="project" value="TreeGrafter"/>
</dbReference>
<dbReference type="Pfam" id="PF08661">
    <property type="entry name" value="Rep_fac-A_3"/>
    <property type="match status" value="1"/>
</dbReference>
<proteinExistence type="inferred from homology"/>
<dbReference type="PANTHER" id="PTHR15114:SF1">
    <property type="entry name" value="REPLICATION PROTEIN A 14 KDA SUBUNIT"/>
    <property type="match status" value="1"/>
</dbReference>
<protein>
    <submittedName>
        <fullName evidence="4">Replication factor A domain-containing protein</fullName>
    </submittedName>
</protein>
<dbReference type="CDD" id="cd04479">
    <property type="entry name" value="RPA3"/>
    <property type="match status" value="1"/>
</dbReference>
<accession>A0A8H8NWE8</accession>
<evidence type="ECO:0000313" key="4">
    <source>
        <dbReference type="EMBL" id="QRW19598.1"/>
    </source>
</evidence>
<dbReference type="AlphaFoldDB" id="A0A8H8NWE8"/>
<dbReference type="Gene3D" id="2.40.50.140">
    <property type="entry name" value="Nucleic acid-binding proteins"/>
    <property type="match status" value="1"/>
</dbReference>
<dbReference type="GO" id="GO:0003684">
    <property type="term" value="F:damaged DNA binding"/>
    <property type="evidence" value="ECO:0007669"/>
    <property type="project" value="TreeGrafter"/>
</dbReference>
<keyword evidence="3" id="KW-0539">Nucleus</keyword>
<dbReference type="GO" id="GO:0006298">
    <property type="term" value="P:mismatch repair"/>
    <property type="evidence" value="ECO:0007669"/>
    <property type="project" value="TreeGrafter"/>
</dbReference>
<dbReference type="GeneID" id="67023286"/>
<evidence type="ECO:0000256" key="3">
    <source>
        <dbReference type="ARBA" id="ARBA00023242"/>
    </source>
</evidence>
<dbReference type="PANTHER" id="PTHR15114">
    <property type="entry name" value="REPLICATION PROTEIN A3"/>
    <property type="match status" value="1"/>
</dbReference>
<dbReference type="InterPro" id="IPR013970">
    <property type="entry name" value="Rfa2"/>
</dbReference>
<dbReference type="Proteomes" id="UP000650533">
    <property type="component" value="Chromosome 4"/>
</dbReference>
<name>A0A8H8NWE8_9AGAM</name>
<evidence type="ECO:0000256" key="2">
    <source>
        <dbReference type="ARBA" id="ARBA00009761"/>
    </source>
</evidence>
<dbReference type="GO" id="GO:0003697">
    <property type="term" value="F:single-stranded DNA binding"/>
    <property type="evidence" value="ECO:0007669"/>
    <property type="project" value="TreeGrafter"/>
</dbReference>
<organism evidence="4 5">
    <name type="scientific">Rhizoctonia solani</name>
    <dbReference type="NCBI Taxonomy" id="456999"/>
    <lineage>
        <taxon>Eukaryota</taxon>
        <taxon>Fungi</taxon>
        <taxon>Dikarya</taxon>
        <taxon>Basidiomycota</taxon>
        <taxon>Agaricomycotina</taxon>
        <taxon>Agaricomycetes</taxon>
        <taxon>Cantharellales</taxon>
        <taxon>Ceratobasidiaceae</taxon>
        <taxon>Rhizoctonia</taxon>
    </lineage>
</organism>
<comment type="subcellular location">
    <subcellularLocation>
        <location evidence="1">Nucleus</location>
    </subcellularLocation>
</comment>
<dbReference type="EMBL" id="CP059661">
    <property type="protein sequence ID" value="QRW19598.1"/>
    <property type="molecule type" value="Genomic_DNA"/>
</dbReference>
<sequence>MESGNPRINSARMSQYVGRHVRLTCKIIKAQGENIIVQASDGGQVEVKLTTASSSRPGNDNYVEILGKVVDAQRMVASEVFPQGDNIDLEVVDQLVELMHKYPEIYM</sequence>
<dbReference type="RefSeq" id="XP_043179835.1">
    <property type="nucleotide sequence ID" value="XM_043320823.1"/>
</dbReference>
<dbReference type="GO" id="GO:0000724">
    <property type="term" value="P:double-strand break repair via homologous recombination"/>
    <property type="evidence" value="ECO:0007669"/>
    <property type="project" value="TreeGrafter"/>
</dbReference>
<dbReference type="GO" id="GO:0006289">
    <property type="term" value="P:nucleotide-excision repair"/>
    <property type="evidence" value="ECO:0007669"/>
    <property type="project" value="TreeGrafter"/>
</dbReference>
<gene>
    <name evidence="4" type="ORF">RhiXN_01004</name>
</gene>
<comment type="similarity">
    <text evidence="2">Belongs to the replication factor A protein 3 family.</text>
</comment>
<dbReference type="InterPro" id="IPR012340">
    <property type="entry name" value="NA-bd_OB-fold"/>
</dbReference>
<evidence type="ECO:0000313" key="5">
    <source>
        <dbReference type="Proteomes" id="UP000650533"/>
    </source>
</evidence>
<reference evidence="4" key="1">
    <citation type="submission" date="2020-05" db="EMBL/GenBank/DDBJ databases">
        <title>Evolutionary and genomic comparisons of hybrid uninucleate and nonhybrid Rhizoctonia fungi.</title>
        <authorList>
            <person name="Li C."/>
            <person name="Chen X."/>
        </authorList>
    </citation>
    <scope>NUCLEOTIDE SEQUENCE</scope>
    <source>
        <strain evidence="4">AG-1 IA</strain>
    </source>
</reference>
<dbReference type="GO" id="GO:0035861">
    <property type="term" value="C:site of double-strand break"/>
    <property type="evidence" value="ECO:0007669"/>
    <property type="project" value="TreeGrafter"/>
</dbReference>
<dbReference type="GO" id="GO:0005662">
    <property type="term" value="C:DNA replication factor A complex"/>
    <property type="evidence" value="ECO:0007669"/>
    <property type="project" value="TreeGrafter"/>
</dbReference>